<feature type="transmembrane region" description="Helical" evidence="5">
    <location>
        <begin position="372"/>
        <end position="393"/>
    </location>
</feature>
<feature type="transmembrane region" description="Helical" evidence="5">
    <location>
        <begin position="137"/>
        <end position="160"/>
    </location>
</feature>
<dbReference type="PANTHER" id="PTHR43129">
    <property type="entry name" value="FOSMIDOMYCIN RESISTANCE PROTEIN"/>
    <property type="match status" value="1"/>
</dbReference>
<dbReference type="EMBL" id="QUMS01000005">
    <property type="protein sequence ID" value="REG05396.1"/>
    <property type="molecule type" value="Genomic_DNA"/>
</dbReference>
<keyword evidence="4 5" id="KW-0472">Membrane</keyword>
<feature type="transmembrane region" description="Helical" evidence="5">
    <location>
        <begin position="344"/>
        <end position="366"/>
    </location>
</feature>
<evidence type="ECO:0000256" key="4">
    <source>
        <dbReference type="ARBA" id="ARBA00023136"/>
    </source>
</evidence>
<dbReference type="AlphaFoldDB" id="A0A3E0A538"/>
<feature type="transmembrane region" description="Helical" evidence="5">
    <location>
        <begin position="311"/>
        <end position="332"/>
    </location>
</feature>
<dbReference type="CDD" id="cd17478">
    <property type="entry name" value="MFS_FsR"/>
    <property type="match status" value="1"/>
</dbReference>
<dbReference type="Proteomes" id="UP000256388">
    <property type="component" value="Unassembled WGS sequence"/>
</dbReference>
<feature type="transmembrane region" description="Helical" evidence="5">
    <location>
        <begin position="53"/>
        <end position="72"/>
    </location>
</feature>
<keyword evidence="2 5" id="KW-0812">Transmembrane</keyword>
<dbReference type="InterPro" id="IPR020846">
    <property type="entry name" value="MFS_dom"/>
</dbReference>
<dbReference type="InterPro" id="IPR011701">
    <property type="entry name" value="MFS"/>
</dbReference>
<feature type="transmembrane region" description="Helical" evidence="5">
    <location>
        <begin position="21"/>
        <end position="41"/>
    </location>
</feature>
<evidence type="ECO:0000256" key="5">
    <source>
        <dbReference type="SAM" id="Phobius"/>
    </source>
</evidence>
<accession>A0A3E0A538</accession>
<organism evidence="7 8">
    <name type="scientific">Pelolinea submarina</name>
    <dbReference type="NCBI Taxonomy" id="913107"/>
    <lineage>
        <taxon>Bacteria</taxon>
        <taxon>Bacillati</taxon>
        <taxon>Chloroflexota</taxon>
        <taxon>Anaerolineae</taxon>
        <taxon>Anaerolineales</taxon>
        <taxon>Anaerolineaceae</taxon>
        <taxon>Pelolinea</taxon>
    </lineage>
</organism>
<evidence type="ECO:0000256" key="2">
    <source>
        <dbReference type="ARBA" id="ARBA00022692"/>
    </source>
</evidence>
<dbReference type="OrthoDB" id="9770492at2"/>
<sequence length="407" mass="44231">MQNENTGIKSKISPVVLLRTIYHSLAHFSNDLFLAFFAPTLPVLIEQMHLLKVQAGILNLGMELMALTMPLVGHLADKKDIRKYMFLTPAITALCMSSLTLVPNFYLLFIVLIVGGLSIYFYHAIGPADIGQVSEKSLGSILAIWNIAGQVGFLVGPLVITAILTSGAYSKIPYLFLIGVLLSIILYILWGKMPQAEAVPHVEETRQRKLDSAARKNLVRQFIPIVGISITNAFIRSSAYAYLPVYIVEKGGSLWMSGFAVSTYFGAGIVGNYIGGILYDRIGSKWTTAISLLGFALSFTVTIFANGIGQLALIAVVGIFGFMLMPTLMAMLQKNNPQDRSLTNGLFLGFTYSITALGSVVVGYMLDHAATQSVFLINAAIGLTSLLFVPFLVDRFPTKIKPQAGES</sequence>
<keyword evidence="3 5" id="KW-1133">Transmembrane helix</keyword>
<dbReference type="GO" id="GO:0022857">
    <property type="term" value="F:transmembrane transporter activity"/>
    <property type="evidence" value="ECO:0007669"/>
    <property type="project" value="InterPro"/>
</dbReference>
<feature type="transmembrane region" description="Helical" evidence="5">
    <location>
        <begin position="172"/>
        <end position="190"/>
    </location>
</feature>
<evidence type="ECO:0000256" key="1">
    <source>
        <dbReference type="ARBA" id="ARBA00004651"/>
    </source>
</evidence>
<comment type="subcellular location">
    <subcellularLocation>
        <location evidence="1">Cell membrane</location>
        <topology evidence="1">Multi-pass membrane protein</topology>
    </subcellularLocation>
</comment>
<dbReference type="PROSITE" id="PS50850">
    <property type="entry name" value="MFS"/>
    <property type="match status" value="1"/>
</dbReference>
<dbReference type="InterPro" id="IPR036259">
    <property type="entry name" value="MFS_trans_sf"/>
</dbReference>
<evidence type="ECO:0000256" key="3">
    <source>
        <dbReference type="ARBA" id="ARBA00022989"/>
    </source>
</evidence>
<dbReference type="GO" id="GO:0005886">
    <property type="term" value="C:plasma membrane"/>
    <property type="evidence" value="ECO:0007669"/>
    <property type="project" value="UniProtKB-SubCell"/>
</dbReference>
<protein>
    <submittedName>
        <fullName evidence="7">Sugar phosphate permease</fullName>
    </submittedName>
</protein>
<feature type="domain" description="Major facilitator superfamily (MFS) profile" evidence="6">
    <location>
        <begin position="15"/>
        <end position="397"/>
    </location>
</feature>
<evidence type="ECO:0000313" key="8">
    <source>
        <dbReference type="Proteomes" id="UP000256388"/>
    </source>
</evidence>
<evidence type="ECO:0000259" key="6">
    <source>
        <dbReference type="PROSITE" id="PS50850"/>
    </source>
</evidence>
<feature type="transmembrane region" description="Helical" evidence="5">
    <location>
        <begin position="254"/>
        <end position="274"/>
    </location>
</feature>
<dbReference type="Gene3D" id="1.20.1250.20">
    <property type="entry name" value="MFS general substrate transporter like domains"/>
    <property type="match status" value="2"/>
</dbReference>
<keyword evidence="8" id="KW-1185">Reference proteome</keyword>
<dbReference type="PANTHER" id="PTHR43129:SF1">
    <property type="entry name" value="FOSMIDOMYCIN RESISTANCE PROTEIN"/>
    <property type="match status" value="1"/>
</dbReference>
<proteinExistence type="predicted"/>
<feature type="transmembrane region" description="Helical" evidence="5">
    <location>
        <begin position="286"/>
        <end position="305"/>
    </location>
</feature>
<dbReference type="SUPFAM" id="SSF103473">
    <property type="entry name" value="MFS general substrate transporter"/>
    <property type="match status" value="1"/>
</dbReference>
<feature type="transmembrane region" description="Helical" evidence="5">
    <location>
        <begin position="107"/>
        <end position="125"/>
    </location>
</feature>
<gene>
    <name evidence="7" type="ORF">DFR64_2796</name>
</gene>
<evidence type="ECO:0000313" key="7">
    <source>
        <dbReference type="EMBL" id="REG05396.1"/>
    </source>
</evidence>
<comment type="caution">
    <text evidence="7">The sequence shown here is derived from an EMBL/GenBank/DDBJ whole genome shotgun (WGS) entry which is preliminary data.</text>
</comment>
<dbReference type="RefSeq" id="WP_116226063.1">
    <property type="nucleotide sequence ID" value="NZ_AP018437.1"/>
</dbReference>
<dbReference type="Pfam" id="PF07690">
    <property type="entry name" value="MFS_1"/>
    <property type="match status" value="1"/>
</dbReference>
<reference evidence="7 8" key="1">
    <citation type="submission" date="2018-08" db="EMBL/GenBank/DDBJ databases">
        <title>Genomic Encyclopedia of Type Strains, Phase IV (KMG-IV): sequencing the most valuable type-strain genomes for metagenomic binning, comparative biology and taxonomic classification.</title>
        <authorList>
            <person name="Goeker M."/>
        </authorList>
    </citation>
    <scope>NUCLEOTIDE SEQUENCE [LARGE SCALE GENOMIC DNA]</scope>
    <source>
        <strain evidence="7 8">DSM 23923</strain>
    </source>
</reference>
<name>A0A3E0A538_9CHLR</name>